<dbReference type="OrthoDB" id="6513042at2759"/>
<gene>
    <name evidence="8" type="ORF">CSOL1703_00001181</name>
</gene>
<accession>A0A9N9Z569</accession>
<dbReference type="CDD" id="cd18808">
    <property type="entry name" value="SF1_C_Upf1"/>
    <property type="match status" value="1"/>
</dbReference>
<feature type="domain" description="DNA2/NAM7 helicase helicase" evidence="6">
    <location>
        <begin position="450"/>
        <end position="711"/>
    </location>
</feature>
<evidence type="ECO:0000256" key="5">
    <source>
        <dbReference type="ARBA" id="ARBA00022840"/>
    </source>
</evidence>
<keyword evidence="2" id="KW-0547">Nucleotide-binding</keyword>
<evidence type="ECO:0000256" key="4">
    <source>
        <dbReference type="ARBA" id="ARBA00022806"/>
    </source>
</evidence>
<dbReference type="InterPro" id="IPR050534">
    <property type="entry name" value="Coronavir_polyprotein_1ab"/>
</dbReference>
<dbReference type="Pfam" id="PF13087">
    <property type="entry name" value="AAA_12"/>
    <property type="match status" value="1"/>
</dbReference>
<comment type="similarity">
    <text evidence="1">Belongs to the DNA2/NAM7 helicase family.</text>
</comment>
<comment type="caution">
    <text evidence="8">The sequence shown here is derived from an EMBL/GenBank/DDBJ whole genome shotgun (WGS) entry which is preliminary data.</text>
</comment>
<dbReference type="InterPro" id="IPR041677">
    <property type="entry name" value="DNA2/NAM7_AAA_11"/>
</dbReference>
<evidence type="ECO:0000313" key="8">
    <source>
        <dbReference type="EMBL" id="CAH0049226.1"/>
    </source>
</evidence>
<evidence type="ECO:0000259" key="6">
    <source>
        <dbReference type="Pfam" id="PF13086"/>
    </source>
</evidence>
<dbReference type="EMBL" id="CABFOC020000035">
    <property type="protein sequence ID" value="CAH0049226.1"/>
    <property type="molecule type" value="Genomic_DNA"/>
</dbReference>
<dbReference type="InterPro" id="IPR027417">
    <property type="entry name" value="P-loop_NTPase"/>
</dbReference>
<keyword evidence="9" id="KW-1185">Reference proteome</keyword>
<dbReference type="InterPro" id="IPR047187">
    <property type="entry name" value="SF1_C_Upf1"/>
</dbReference>
<reference evidence="8" key="1">
    <citation type="submission" date="2021-10" db="EMBL/GenBank/DDBJ databases">
        <authorList>
            <person name="Piombo E."/>
        </authorList>
    </citation>
    <scope>NUCLEOTIDE SEQUENCE</scope>
</reference>
<dbReference type="Gene3D" id="3.40.50.300">
    <property type="entry name" value="P-loop containing nucleotide triphosphate hydrolases"/>
    <property type="match status" value="2"/>
</dbReference>
<dbReference type="GO" id="GO:0043139">
    <property type="term" value="F:5'-3' DNA helicase activity"/>
    <property type="evidence" value="ECO:0007669"/>
    <property type="project" value="TreeGrafter"/>
</dbReference>
<dbReference type="PANTHER" id="PTHR43788:SF8">
    <property type="entry name" value="DNA-BINDING PROTEIN SMUBP-2"/>
    <property type="match status" value="1"/>
</dbReference>
<evidence type="ECO:0000256" key="3">
    <source>
        <dbReference type="ARBA" id="ARBA00022801"/>
    </source>
</evidence>
<sequence>MAEPAASWELMVKFPRGHFDVKVQDIDSVPGLRARFPSLTEPATFITVHLHHSHHAVVEGYAKPFSNPGHPCDEWINKSLPIDDGITLLGLLEERRFHFVLSKNKDYYNRFWAESRLPPPFSYPYKHRLSWDIEEYRKEFSEHRGEPFLRAPTFPSDEARMTVVTQSAIQDVLWLAEAAAEIFATKLSAYFIPSQSDQDGMCSRYYVIIPLSKEFYGKYEQEWPALTDCESFKLAFHDHDSVIAPPSLAEEEEWKKLALGTWDARIEQCPKHVDVMAQHPVDGNELVLFVSRGALGLKVPTFQDRSAANTALRGDKRSWACVSFLFDTGLKECERKVNAAFQYHEGAEPSNIIPPTSTNDTSLMMAFHRALQRGTGFYDVFKGASSSSNPIDSLAESMEHSVISDDGTTGQQLPNISYLDLGDPTYIDALLEDVLPQDRARFRGYFSNRPLGLSLVTAGPGFGKTTVIAVATLSMVSSIGPIYASAPTNVAVDNFASRLSAVDRNAVERCTKGKSDDPERMRRRVIIRGYALLEEVQAFRRLLQTPADGDKAAPKRHWKPQSKWKLHLSASYWLLMILRSPAVRALEPEDAKILWSAQELYDAQPELQKLRELAAGHIEWKEFEGNMAGEPKQIQKMLETIIAVADIVCTTPSQSERVPTYKKWKKNTARAIAVDEAANMTRPDLDCVWGNMMLPCLLVGDEKQLEPAVMTQQQKDPKTGKLYNRHVSDGSVSPLAFFKSTGWPVYRMLTQFRMAKGLFDICQREMYSDIPFEYDACCNIDLPQHAIGVKLENFARQRFLELSPPPAGQLAPIFVHCQGTVCLKDRNSTSLINYGQAEVALNFLVSFVHETKTDPSQIGLISPYKATSVVIERLRKKKPEYLPLAPMAPAATVDSFQGRENSIIVVVMCTTATKGPGFTTNKNRLNVLLSRHKSGLVIFGDINVMEPLVGAKAKGEGEEVKGEGKVKGKGKGKAFIVRGADNKGKFFQASMLKSVHTNFVKEGRVATVVWEKKIV</sequence>
<feature type="domain" description="DNA2/NAM7 helicase-like C-terminal" evidence="7">
    <location>
        <begin position="743"/>
        <end position="942"/>
    </location>
</feature>
<evidence type="ECO:0000256" key="1">
    <source>
        <dbReference type="ARBA" id="ARBA00007913"/>
    </source>
</evidence>
<evidence type="ECO:0008006" key="10">
    <source>
        <dbReference type="Google" id="ProtNLM"/>
    </source>
</evidence>
<keyword evidence="3" id="KW-0378">Hydrolase</keyword>
<protein>
    <recommendedName>
        <fullName evidence="10">DNA2/NAM7 helicase-like C-terminal domain-containing protein</fullName>
    </recommendedName>
</protein>
<dbReference type="PANTHER" id="PTHR43788">
    <property type="entry name" value="DNA2/NAM7 HELICASE FAMILY MEMBER"/>
    <property type="match status" value="1"/>
</dbReference>
<dbReference type="Proteomes" id="UP000775872">
    <property type="component" value="Unassembled WGS sequence"/>
</dbReference>
<evidence type="ECO:0000259" key="7">
    <source>
        <dbReference type="Pfam" id="PF13087"/>
    </source>
</evidence>
<organism evidence="8 9">
    <name type="scientific">Clonostachys solani</name>
    <dbReference type="NCBI Taxonomy" id="160281"/>
    <lineage>
        <taxon>Eukaryota</taxon>
        <taxon>Fungi</taxon>
        <taxon>Dikarya</taxon>
        <taxon>Ascomycota</taxon>
        <taxon>Pezizomycotina</taxon>
        <taxon>Sordariomycetes</taxon>
        <taxon>Hypocreomycetidae</taxon>
        <taxon>Hypocreales</taxon>
        <taxon>Bionectriaceae</taxon>
        <taxon>Clonostachys</taxon>
    </lineage>
</organism>
<dbReference type="InterPro" id="IPR041679">
    <property type="entry name" value="DNA2/NAM7-like_C"/>
</dbReference>
<dbReference type="GO" id="GO:0005524">
    <property type="term" value="F:ATP binding"/>
    <property type="evidence" value="ECO:0007669"/>
    <property type="project" value="UniProtKB-KW"/>
</dbReference>
<keyword evidence="4" id="KW-0347">Helicase</keyword>
<proteinExistence type="inferred from homology"/>
<dbReference type="Pfam" id="PF13086">
    <property type="entry name" value="AAA_11"/>
    <property type="match status" value="1"/>
</dbReference>
<dbReference type="SUPFAM" id="SSF52540">
    <property type="entry name" value="P-loop containing nucleoside triphosphate hydrolases"/>
    <property type="match status" value="1"/>
</dbReference>
<evidence type="ECO:0000313" key="9">
    <source>
        <dbReference type="Proteomes" id="UP000775872"/>
    </source>
</evidence>
<evidence type="ECO:0000256" key="2">
    <source>
        <dbReference type="ARBA" id="ARBA00022741"/>
    </source>
</evidence>
<dbReference type="AlphaFoldDB" id="A0A9N9Z569"/>
<keyword evidence="5" id="KW-0067">ATP-binding</keyword>
<name>A0A9N9Z569_9HYPO</name>
<dbReference type="GO" id="GO:0016787">
    <property type="term" value="F:hydrolase activity"/>
    <property type="evidence" value="ECO:0007669"/>
    <property type="project" value="UniProtKB-KW"/>
</dbReference>